<sequence>MKGCLRTPFEDQAKRSSIERVEQEIEPPLAGSIQSQWRELRGRDEGRLVNLTHRTVEMDNLLDPTRRTGELDGAFGPTCPFSEFDDGCFAAELMVGSGLFTLLKVECNKIKAAPCEGCLRTLVEGIKPFILRPRVEILPTCFPREDYELSSRNLTLWCLILCLEMLETSVLGLGQNLGLITALGGVMTTSTYVSRIVFDLIPSRLKVRDMFSTYMTYFSWCCKSLDANSLIGDRGIRTEGSHRFFHAKKYNQGRCRSRIRPWYFRVNMKGQRALLKIDRLSLPGLSVLRWPIVIENDSPLLGFSYTMNVSYNVTYSLMKLDSFLSEENEINHPKSDLTALYLLYEKYFFVKPVISVVSAGFTRNVSALILIFGESCLGLLMECYRSLFRHDLVAFERILMIYLFLERIGQPAVHLANDREESVPFNVLAATFILDFSLSQMFSMLFRDSLGSTETERNALMLEDFS</sequence>
<gene>
    <name evidence="1" type="ORF">BOLC2T10029H</name>
</gene>
<dbReference type="EMBL" id="LR031874">
    <property type="protein sequence ID" value="VDD24248.1"/>
    <property type="molecule type" value="Genomic_DNA"/>
</dbReference>
<dbReference type="AlphaFoldDB" id="A0A3P6DDF5"/>
<name>A0A3P6DDF5_BRAOL</name>
<accession>A0A3P6DDF5</accession>
<organism evidence="1">
    <name type="scientific">Brassica oleracea</name>
    <name type="common">Wild cabbage</name>
    <dbReference type="NCBI Taxonomy" id="3712"/>
    <lineage>
        <taxon>Eukaryota</taxon>
        <taxon>Viridiplantae</taxon>
        <taxon>Streptophyta</taxon>
        <taxon>Embryophyta</taxon>
        <taxon>Tracheophyta</taxon>
        <taxon>Spermatophyta</taxon>
        <taxon>Magnoliopsida</taxon>
        <taxon>eudicotyledons</taxon>
        <taxon>Gunneridae</taxon>
        <taxon>Pentapetalae</taxon>
        <taxon>rosids</taxon>
        <taxon>malvids</taxon>
        <taxon>Brassicales</taxon>
        <taxon>Brassicaceae</taxon>
        <taxon>Brassiceae</taxon>
        <taxon>Brassica</taxon>
    </lineage>
</organism>
<protein>
    <submittedName>
        <fullName evidence="1">Uncharacterized protein</fullName>
    </submittedName>
</protein>
<proteinExistence type="predicted"/>
<reference evidence="1" key="1">
    <citation type="submission" date="2018-11" db="EMBL/GenBank/DDBJ databases">
        <authorList>
            <consortium name="Genoscope - CEA"/>
            <person name="William W."/>
        </authorList>
    </citation>
    <scope>NUCLEOTIDE SEQUENCE</scope>
</reference>
<evidence type="ECO:0000313" key="1">
    <source>
        <dbReference type="EMBL" id="VDD24248.1"/>
    </source>
</evidence>